<gene>
    <name evidence="1" type="ORF">BDFB_015058</name>
</gene>
<evidence type="ECO:0000313" key="1">
    <source>
        <dbReference type="EMBL" id="RZC32071.1"/>
    </source>
</evidence>
<dbReference type="Proteomes" id="UP000292052">
    <property type="component" value="Unassembled WGS sequence"/>
</dbReference>
<keyword evidence="2" id="KW-1185">Reference proteome</keyword>
<organism evidence="1 2">
    <name type="scientific">Asbolus verrucosus</name>
    <name type="common">Desert ironclad beetle</name>
    <dbReference type="NCBI Taxonomy" id="1661398"/>
    <lineage>
        <taxon>Eukaryota</taxon>
        <taxon>Metazoa</taxon>
        <taxon>Ecdysozoa</taxon>
        <taxon>Arthropoda</taxon>
        <taxon>Hexapoda</taxon>
        <taxon>Insecta</taxon>
        <taxon>Pterygota</taxon>
        <taxon>Neoptera</taxon>
        <taxon>Endopterygota</taxon>
        <taxon>Coleoptera</taxon>
        <taxon>Polyphaga</taxon>
        <taxon>Cucujiformia</taxon>
        <taxon>Tenebrionidae</taxon>
        <taxon>Pimeliinae</taxon>
        <taxon>Asbolus</taxon>
    </lineage>
</organism>
<protein>
    <submittedName>
        <fullName evidence="1">Uncharacterized protein</fullName>
    </submittedName>
</protein>
<sequence>MLEFGNLTEKRNFVTAQ</sequence>
<accession>A0A482VGR6</accession>
<proteinExistence type="predicted"/>
<comment type="caution">
    <text evidence="1">The sequence shown here is derived from an EMBL/GenBank/DDBJ whole genome shotgun (WGS) entry which is preliminary data.</text>
</comment>
<reference evidence="1 2" key="1">
    <citation type="submission" date="2017-03" db="EMBL/GenBank/DDBJ databases">
        <title>Genome of the blue death feigning beetle - Asbolus verrucosus.</title>
        <authorList>
            <person name="Rider S.D."/>
        </authorList>
    </citation>
    <scope>NUCLEOTIDE SEQUENCE [LARGE SCALE GENOMIC DNA]</scope>
    <source>
        <strain evidence="1">Butters</strain>
        <tissue evidence="1">Head and leg muscle</tissue>
    </source>
</reference>
<dbReference type="AlphaFoldDB" id="A0A482VGR6"/>
<evidence type="ECO:0000313" key="2">
    <source>
        <dbReference type="Proteomes" id="UP000292052"/>
    </source>
</evidence>
<dbReference type="EMBL" id="QDEB01100406">
    <property type="protein sequence ID" value="RZC32071.1"/>
    <property type="molecule type" value="Genomic_DNA"/>
</dbReference>
<name>A0A482VGR6_ASBVE</name>